<evidence type="ECO:0000256" key="1">
    <source>
        <dbReference type="SAM" id="MobiDB-lite"/>
    </source>
</evidence>
<feature type="compositionally biased region" description="Basic and acidic residues" evidence="1">
    <location>
        <begin position="21"/>
        <end position="34"/>
    </location>
</feature>
<name>A0A160TJW9_9ZZZZ</name>
<gene>
    <name evidence="2" type="ORF">MGWOODY_Smn3017</name>
</gene>
<reference evidence="2" key="1">
    <citation type="submission" date="2015-10" db="EMBL/GenBank/DDBJ databases">
        <authorList>
            <person name="Gilbert D.G."/>
        </authorList>
    </citation>
    <scope>NUCLEOTIDE SEQUENCE</scope>
</reference>
<organism evidence="2">
    <name type="scientific">hydrothermal vent metagenome</name>
    <dbReference type="NCBI Taxonomy" id="652676"/>
    <lineage>
        <taxon>unclassified sequences</taxon>
        <taxon>metagenomes</taxon>
        <taxon>ecological metagenomes</taxon>
    </lineage>
</organism>
<proteinExistence type="predicted"/>
<dbReference type="EMBL" id="CZQE01000118">
    <property type="protein sequence ID" value="CUS44197.1"/>
    <property type="molecule type" value="Genomic_DNA"/>
</dbReference>
<dbReference type="AlphaFoldDB" id="A0A160TJW9"/>
<feature type="region of interest" description="Disordered" evidence="1">
    <location>
        <begin position="1"/>
        <end position="35"/>
    </location>
</feature>
<feature type="compositionally biased region" description="Basic residues" evidence="1">
    <location>
        <begin position="1"/>
        <end position="19"/>
    </location>
</feature>
<evidence type="ECO:0000313" key="2">
    <source>
        <dbReference type="EMBL" id="CUS44197.1"/>
    </source>
</evidence>
<accession>A0A160TJW9</accession>
<sequence>MRRLTRHRGRFRQRSHSATRHALEKSRGGRRPGDCGRCVQHRRQLHKRRVPRACCQRRAGKRSVIRRRYMPLFLVLHGKHPREGRDPIIVVVNVTPPSALSPCSHAETLR</sequence>
<protein>
    <submittedName>
        <fullName evidence="2">Uncharacterized protein</fullName>
    </submittedName>
</protein>